<evidence type="ECO:0000256" key="4">
    <source>
        <dbReference type="SAM" id="MobiDB-lite"/>
    </source>
</evidence>
<evidence type="ECO:0000313" key="7">
    <source>
        <dbReference type="Proteomes" id="UP000279911"/>
    </source>
</evidence>
<sequence length="241" mass="28082">MKKNQQHHKKRGQVIEQDSVELYEKRTFTLKTKDVLVEKREANGKQVEVLTGYAAVFEQFTELADWWGDTFHEKFTSDSMDETLSDGHVIYALFNHSWRDLMGATVDNLTLEKRDEGLYFELIPKNFEFDRRIMDLVRGGTIGGCSIGFRVLDQDWEEKDGDYFRIIRKVDLYEITFTPIPAYAQTSISVDLREIDTKNNEKRSVTGQETDLEKDDLQTSAEDEERKALLEEAENTLKQFS</sequence>
<evidence type="ECO:0000256" key="3">
    <source>
        <dbReference type="ARBA" id="ARBA00022801"/>
    </source>
</evidence>
<keyword evidence="3" id="KW-0378">Hydrolase</keyword>
<dbReference type="Pfam" id="PF04586">
    <property type="entry name" value="Peptidase_S78"/>
    <property type="match status" value="1"/>
</dbReference>
<feature type="region of interest" description="Disordered" evidence="4">
    <location>
        <begin position="199"/>
        <end position="223"/>
    </location>
</feature>
<evidence type="ECO:0000313" key="6">
    <source>
        <dbReference type="EMBL" id="RSD21070.1"/>
    </source>
</evidence>
<comment type="caution">
    <text evidence="6">The sequence shown here is derived from an EMBL/GenBank/DDBJ whole genome shotgun (WGS) entry which is preliminary data.</text>
</comment>
<reference evidence="7" key="1">
    <citation type="submission" date="2018-12" db="EMBL/GenBank/DDBJ databases">
        <title>Bacillus chawlae sp. nov., Bacillus glennii sp. nov., and Bacillus saganii sp. nov. Isolated from the Vehicle Assembly Building at Kennedy Space Center where the Viking Spacecraft were Assembled.</title>
        <authorList>
            <person name="Seuylemezian A."/>
            <person name="Vaishampayan P."/>
        </authorList>
    </citation>
    <scope>NUCLEOTIDE SEQUENCE [LARGE SCALE GENOMIC DNA]</scope>
    <source>
        <strain evidence="7">DSM 13966</strain>
    </source>
</reference>
<evidence type="ECO:0000256" key="1">
    <source>
        <dbReference type="ARBA" id="ARBA00022612"/>
    </source>
</evidence>
<dbReference type="InterPro" id="IPR054613">
    <property type="entry name" value="Peptidase_S78_dom"/>
</dbReference>
<dbReference type="Proteomes" id="UP000279911">
    <property type="component" value="Unassembled WGS sequence"/>
</dbReference>
<name>A0A427TDR2_9BACI</name>
<dbReference type="EMBL" id="RSFW01000037">
    <property type="protein sequence ID" value="RSD21070.1"/>
    <property type="molecule type" value="Genomic_DNA"/>
</dbReference>
<dbReference type="NCBIfam" id="TIGR01543">
    <property type="entry name" value="proheadase_HK97"/>
    <property type="match status" value="1"/>
</dbReference>
<dbReference type="InterPro" id="IPR006433">
    <property type="entry name" value="Prohead_protease"/>
</dbReference>
<dbReference type="AlphaFoldDB" id="A0A427TDR2"/>
<evidence type="ECO:0000259" key="5">
    <source>
        <dbReference type="Pfam" id="PF04586"/>
    </source>
</evidence>
<keyword evidence="2 6" id="KW-0645">Protease</keyword>
<dbReference type="GO" id="GO:0006508">
    <property type="term" value="P:proteolysis"/>
    <property type="evidence" value="ECO:0007669"/>
    <property type="project" value="UniProtKB-KW"/>
</dbReference>
<dbReference type="GO" id="GO:0008233">
    <property type="term" value="F:peptidase activity"/>
    <property type="evidence" value="ECO:0007669"/>
    <property type="project" value="UniProtKB-KW"/>
</dbReference>
<organism evidence="6 7">
    <name type="scientific">Mesobacillus subterraneus</name>
    <dbReference type="NCBI Taxonomy" id="285983"/>
    <lineage>
        <taxon>Bacteria</taxon>
        <taxon>Bacillati</taxon>
        <taxon>Bacillota</taxon>
        <taxon>Bacilli</taxon>
        <taxon>Bacillales</taxon>
        <taxon>Bacillaceae</taxon>
        <taxon>Mesobacillus</taxon>
    </lineage>
</organism>
<proteinExistence type="predicted"/>
<keyword evidence="1" id="KW-1188">Viral release from host cell</keyword>
<accession>A0A427TDR2</accession>
<dbReference type="OrthoDB" id="64791at2"/>
<feature type="domain" description="Prohead serine protease" evidence="5">
    <location>
        <begin position="38"/>
        <end position="198"/>
    </location>
</feature>
<dbReference type="RefSeq" id="WP_125482247.1">
    <property type="nucleotide sequence ID" value="NZ_RSFW01000037.1"/>
</dbReference>
<evidence type="ECO:0000256" key="2">
    <source>
        <dbReference type="ARBA" id="ARBA00022670"/>
    </source>
</evidence>
<protein>
    <submittedName>
        <fullName evidence="6">HK97 family phage prohead protease</fullName>
    </submittedName>
</protein>
<gene>
    <name evidence="6" type="ORF">EJA10_22490</name>
</gene>